<dbReference type="PATRIC" id="fig|216946.3.peg.607"/>
<sequence length="55" mass="6807">MIWTKNKKREIIEDWIKNKKDEQERKSINKIKSLNTTLKARIILMHRTSFYKKKC</sequence>
<organism evidence="1 2">
    <name type="scientific">Spiroplasma turonicum</name>
    <dbReference type="NCBI Taxonomy" id="216946"/>
    <lineage>
        <taxon>Bacteria</taxon>
        <taxon>Bacillati</taxon>
        <taxon>Mycoplasmatota</taxon>
        <taxon>Mollicutes</taxon>
        <taxon>Entomoplasmatales</taxon>
        <taxon>Spiroplasmataceae</taxon>
        <taxon>Spiroplasma</taxon>
    </lineage>
</organism>
<name>A0A0K1P7G3_9MOLU</name>
<evidence type="ECO:0000313" key="2">
    <source>
        <dbReference type="Proteomes" id="UP000067243"/>
    </source>
</evidence>
<dbReference type="Proteomes" id="UP000067243">
    <property type="component" value="Chromosome"/>
</dbReference>
<reference evidence="1 2" key="1">
    <citation type="journal article" date="2015" name="Genome Announc.">
        <title>Complete Genome Sequence of Spiroplasma turonicum Strain Tab4cT, a Parasite of a Horse Fly, Haematopota sp. (Diptera: Tabanidae).</title>
        <authorList>
            <person name="Davis R.E."/>
            <person name="Shao J."/>
            <person name="Zhao Y."/>
            <person name="Gasparich G.E."/>
            <person name="Gaynor B.J."/>
            <person name="Donofrio N."/>
        </authorList>
    </citation>
    <scope>NUCLEOTIDE SEQUENCE [LARGE SCALE GENOMIC DNA]</scope>
    <source>
        <strain evidence="1 2">Tab4c</strain>
    </source>
</reference>
<keyword evidence="2" id="KW-1185">Reference proteome</keyword>
<evidence type="ECO:0000313" key="1">
    <source>
        <dbReference type="EMBL" id="AKU79847.1"/>
    </source>
</evidence>
<dbReference type="AlphaFoldDB" id="A0A0K1P7G3"/>
<accession>A0A0K1P7G3</accession>
<proteinExistence type="predicted"/>
<protein>
    <submittedName>
        <fullName evidence="1">Uncharacterized protein</fullName>
    </submittedName>
</protein>
<dbReference type="KEGG" id="stur:STURON_00601"/>
<gene>
    <name evidence="1" type="ORF">STURON_00601</name>
</gene>
<dbReference type="EMBL" id="CP012328">
    <property type="protein sequence ID" value="AKU79847.1"/>
    <property type="molecule type" value="Genomic_DNA"/>
</dbReference>
<dbReference type="RefSeq" id="WP_156412824.1">
    <property type="nucleotide sequence ID" value="NZ_CP013860.1"/>
</dbReference>